<dbReference type="EMBL" id="GBXM01006092">
    <property type="protein sequence ID" value="JAI02486.1"/>
    <property type="molecule type" value="Transcribed_RNA"/>
</dbReference>
<accession>A0A0E9XKX4</accession>
<organism evidence="1">
    <name type="scientific">Anguilla anguilla</name>
    <name type="common">European freshwater eel</name>
    <name type="synonym">Muraena anguilla</name>
    <dbReference type="NCBI Taxonomy" id="7936"/>
    <lineage>
        <taxon>Eukaryota</taxon>
        <taxon>Metazoa</taxon>
        <taxon>Chordata</taxon>
        <taxon>Craniata</taxon>
        <taxon>Vertebrata</taxon>
        <taxon>Euteleostomi</taxon>
        <taxon>Actinopterygii</taxon>
        <taxon>Neopterygii</taxon>
        <taxon>Teleostei</taxon>
        <taxon>Anguilliformes</taxon>
        <taxon>Anguillidae</taxon>
        <taxon>Anguilla</taxon>
    </lineage>
</organism>
<name>A0A0E9XKX4_ANGAN</name>
<evidence type="ECO:0000313" key="1">
    <source>
        <dbReference type="EMBL" id="JAI02486.1"/>
    </source>
</evidence>
<dbReference type="AlphaFoldDB" id="A0A0E9XKX4"/>
<proteinExistence type="predicted"/>
<reference evidence="1" key="1">
    <citation type="submission" date="2014-11" db="EMBL/GenBank/DDBJ databases">
        <authorList>
            <person name="Amaro Gonzalez C."/>
        </authorList>
    </citation>
    <scope>NUCLEOTIDE SEQUENCE</scope>
</reference>
<sequence>MEKRAEHVRGQKKHTTLHFTQSQTNFYIYFIESSIIKQICFFSINPLEGGKKNNPENV</sequence>
<reference evidence="1" key="2">
    <citation type="journal article" date="2015" name="Fish Shellfish Immunol.">
        <title>Early steps in the European eel (Anguilla anguilla)-Vibrio vulnificus interaction in the gills: Role of the RtxA13 toxin.</title>
        <authorList>
            <person name="Callol A."/>
            <person name="Pajuelo D."/>
            <person name="Ebbesson L."/>
            <person name="Teles M."/>
            <person name="MacKenzie S."/>
            <person name="Amaro C."/>
        </authorList>
    </citation>
    <scope>NUCLEOTIDE SEQUENCE</scope>
</reference>
<protein>
    <submittedName>
        <fullName evidence="1">Uncharacterized protein</fullName>
    </submittedName>
</protein>